<feature type="region of interest" description="Disordered" evidence="2">
    <location>
        <begin position="174"/>
        <end position="206"/>
    </location>
</feature>
<dbReference type="GO" id="GO:0005886">
    <property type="term" value="C:plasma membrane"/>
    <property type="evidence" value="ECO:0007669"/>
    <property type="project" value="TreeGrafter"/>
</dbReference>
<proteinExistence type="predicted"/>
<evidence type="ECO:0000256" key="2">
    <source>
        <dbReference type="SAM" id="MobiDB-lite"/>
    </source>
</evidence>
<protein>
    <submittedName>
        <fullName evidence="5">Tripartite motif-containing 29</fullName>
    </submittedName>
</protein>
<dbReference type="InterPro" id="IPR056284">
    <property type="entry name" value="AIR9-like_A9"/>
</dbReference>
<dbReference type="InterPro" id="IPR055474">
    <property type="entry name" value="DUF7046"/>
</dbReference>
<feature type="coiled-coil region" evidence="1">
    <location>
        <begin position="41"/>
        <end position="103"/>
    </location>
</feature>
<dbReference type="Gene3D" id="2.60.40.2700">
    <property type="match status" value="1"/>
</dbReference>
<comment type="caution">
    <text evidence="5">The sequence shown here is derived from an EMBL/GenBank/DDBJ whole genome shotgun (WGS) entry which is preliminary data.</text>
</comment>
<dbReference type="FunFam" id="2.60.40.2700:FF:000001">
    <property type="entry name" value="Transmembrane protein"/>
    <property type="match status" value="1"/>
</dbReference>
<dbReference type="EMBL" id="BKCJ010000055">
    <property type="protein sequence ID" value="GEU29266.1"/>
    <property type="molecule type" value="Genomic_DNA"/>
</dbReference>
<sequence length="487" mass="55379">MGDVDFHARGNLSNSFSALTVSGRHQVDSRLIEEDNDLQRVEENDREIMQLRRHLAEYADKEAQIQNDKRLLENRIALIHKAFDQQQQDLVEATAKARAYRQDIIEENIRIGYALQVAQEERSVFISSLVPLLDEQSLRPEAIDAYSIVSNLRILFKHNRERLSLAEERLRESHYQPSVLHSSRREAPVNDDSSHPEWAHTTYAPSPEPVYMGVERQTKEDVISSHYLPSILEEESSSHPEASEDDTESVEYDDNDTNRPLPTIEGLQILGEAYPGHEIQASGYSRNGTTHCGFEWVRHLPDGSVNYIEGATQPKYTVTADDVDTYLSVEVQPLDDKQRKGELVQCFANDNKKITCHPDMVREIENILKIGHTSFKLLVWIVSSETWGAAILEIKKSSFNIKLEGPNNGVVVDNKYTQSTTISLPAEIPSEFSILISPGGVEIYLRADSSTDFSSSRDTIVLTMRLFVKRAVDRKLGKKKRRVLFFK</sequence>
<feature type="compositionally biased region" description="Acidic residues" evidence="2">
    <location>
        <begin position="243"/>
        <end position="255"/>
    </location>
</feature>
<feature type="compositionally biased region" description="Basic and acidic residues" evidence="2">
    <location>
        <begin position="183"/>
        <end position="198"/>
    </location>
</feature>
<organism evidence="5">
    <name type="scientific">Tanacetum cinerariifolium</name>
    <name type="common">Dalmatian daisy</name>
    <name type="synonym">Chrysanthemum cinerariifolium</name>
    <dbReference type="NCBI Taxonomy" id="118510"/>
    <lineage>
        <taxon>Eukaryota</taxon>
        <taxon>Viridiplantae</taxon>
        <taxon>Streptophyta</taxon>
        <taxon>Embryophyta</taxon>
        <taxon>Tracheophyta</taxon>
        <taxon>Spermatophyta</taxon>
        <taxon>Magnoliopsida</taxon>
        <taxon>eudicotyledons</taxon>
        <taxon>Gunneridae</taxon>
        <taxon>Pentapetalae</taxon>
        <taxon>asterids</taxon>
        <taxon>campanulids</taxon>
        <taxon>Asterales</taxon>
        <taxon>Asteraceae</taxon>
        <taxon>Asteroideae</taxon>
        <taxon>Anthemideae</taxon>
        <taxon>Anthemidinae</taxon>
        <taxon>Tanacetum</taxon>
    </lineage>
</organism>
<dbReference type="PANTHER" id="PTHR31149">
    <property type="entry name" value="EXPRESSED PROTEIN"/>
    <property type="match status" value="1"/>
</dbReference>
<feature type="region of interest" description="Disordered" evidence="2">
    <location>
        <begin position="231"/>
        <end position="260"/>
    </location>
</feature>
<dbReference type="AlphaFoldDB" id="A0A699GPW4"/>
<evidence type="ECO:0000256" key="1">
    <source>
        <dbReference type="SAM" id="Coils"/>
    </source>
</evidence>
<feature type="domain" description="AIR9-like A9" evidence="4">
    <location>
        <begin position="265"/>
        <end position="345"/>
    </location>
</feature>
<dbReference type="PANTHER" id="PTHR31149:SF13">
    <property type="match status" value="1"/>
</dbReference>
<keyword evidence="1" id="KW-0175">Coiled coil</keyword>
<accession>A0A699GPW4</accession>
<dbReference type="Pfam" id="PF23197">
    <property type="entry name" value="IG_AIR9"/>
    <property type="match status" value="1"/>
</dbReference>
<reference evidence="5" key="1">
    <citation type="journal article" date="2019" name="Sci. Rep.">
        <title>Draft genome of Tanacetum cinerariifolium, the natural source of mosquito coil.</title>
        <authorList>
            <person name="Yamashiro T."/>
            <person name="Shiraishi A."/>
            <person name="Satake H."/>
            <person name="Nakayama K."/>
        </authorList>
    </citation>
    <scope>NUCLEOTIDE SEQUENCE</scope>
</reference>
<evidence type="ECO:0000313" key="5">
    <source>
        <dbReference type="EMBL" id="GEU29266.1"/>
    </source>
</evidence>
<gene>
    <name evidence="5" type="ORF">Tci_001244</name>
</gene>
<dbReference type="Pfam" id="PF23080">
    <property type="entry name" value="DUF7046"/>
    <property type="match status" value="1"/>
</dbReference>
<evidence type="ECO:0000259" key="3">
    <source>
        <dbReference type="Pfam" id="PF23080"/>
    </source>
</evidence>
<feature type="domain" description="DUF7046" evidence="3">
    <location>
        <begin position="385"/>
        <end position="480"/>
    </location>
</feature>
<name>A0A699GPW4_TANCI</name>
<evidence type="ECO:0000259" key="4">
    <source>
        <dbReference type="Pfam" id="PF23197"/>
    </source>
</evidence>